<dbReference type="RefSeq" id="XP_028470537.1">
    <property type="nucleotide sequence ID" value="XM_028613766.1"/>
</dbReference>
<accession>A0A3N2Q7H9</accession>
<proteinExistence type="predicted"/>
<evidence type="ECO:0000313" key="3">
    <source>
        <dbReference type="Proteomes" id="UP000272025"/>
    </source>
</evidence>
<evidence type="ECO:0000313" key="2">
    <source>
        <dbReference type="EMBL" id="ROT42731.1"/>
    </source>
</evidence>
<dbReference type="Proteomes" id="UP000272025">
    <property type="component" value="Unassembled WGS sequence"/>
</dbReference>
<keyword evidence="3" id="KW-1185">Reference proteome</keyword>
<feature type="compositionally biased region" description="Polar residues" evidence="1">
    <location>
        <begin position="56"/>
        <end position="69"/>
    </location>
</feature>
<reference evidence="2 3" key="1">
    <citation type="journal article" date="2018" name="Mol. Ecol.">
        <title>The obligate alkalophilic soda-lake fungus Sodiomyces alkalinus has shifted to a protein diet.</title>
        <authorList>
            <person name="Grum-Grzhimaylo A.A."/>
            <person name="Falkoski D.L."/>
            <person name="van den Heuvel J."/>
            <person name="Valero-Jimenez C.A."/>
            <person name="Min B."/>
            <person name="Choi I.G."/>
            <person name="Lipzen A."/>
            <person name="Daum C.G."/>
            <person name="Aanen D.K."/>
            <person name="Tsang A."/>
            <person name="Henrissat B."/>
            <person name="Bilanenko E.N."/>
            <person name="de Vries R.P."/>
            <person name="van Kan J.A.L."/>
            <person name="Grigoriev I.V."/>
            <person name="Debets A.J.M."/>
        </authorList>
    </citation>
    <scope>NUCLEOTIDE SEQUENCE [LARGE SCALE GENOMIC DNA]</scope>
    <source>
        <strain evidence="2 3">F11</strain>
    </source>
</reference>
<protein>
    <submittedName>
        <fullName evidence="2">Uncharacterized protein</fullName>
    </submittedName>
</protein>
<feature type="compositionally biased region" description="Basic residues" evidence="1">
    <location>
        <begin position="34"/>
        <end position="44"/>
    </location>
</feature>
<evidence type="ECO:0000256" key="1">
    <source>
        <dbReference type="SAM" id="MobiDB-lite"/>
    </source>
</evidence>
<feature type="region of interest" description="Disordered" evidence="1">
    <location>
        <begin position="34"/>
        <end position="76"/>
    </location>
</feature>
<organism evidence="2 3">
    <name type="scientific">Sodiomyces alkalinus (strain CBS 110278 / VKM F-3762 / F11)</name>
    <name type="common">Alkaliphilic filamentous fungus</name>
    <dbReference type="NCBI Taxonomy" id="1314773"/>
    <lineage>
        <taxon>Eukaryota</taxon>
        <taxon>Fungi</taxon>
        <taxon>Dikarya</taxon>
        <taxon>Ascomycota</taxon>
        <taxon>Pezizomycotina</taxon>
        <taxon>Sordariomycetes</taxon>
        <taxon>Hypocreomycetidae</taxon>
        <taxon>Glomerellales</taxon>
        <taxon>Plectosphaerellaceae</taxon>
        <taxon>Sodiomyces</taxon>
    </lineage>
</organism>
<dbReference type="GeneID" id="39582244"/>
<sequence>MALRTVSMMHWHKTYWDDRLRPEQKLLRIRKKKSLHLKKNHRLKNPVPPTKKKDQNNLNKTTKGSNDLQQIRDIIT</sequence>
<gene>
    <name evidence="2" type="ORF">SODALDRAFT_354914</name>
</gene>
<name>A0A3N2Q7H9_SODAK</name>
<dbReference type="AlphaFoldDB" id="A0A3N2Q7H9"/>
<dbReference type="EMBL" id="ML119051">
    <property type="protein sequence ID" value="ROT42731.1"/>
    <property type="molecule type" value="Genomic_DNA"/>
</dbReference>